<keyword evidence="1" id="KW-0472">Membrane</keyword>
<feature type="transmembrane region" description="Helical" evidence="1">
    <location>
        <begin position="121"/>
        <end position="150"/>
    </location>
</feature>
<protein>
    <submittedName>
        <fullName evidence="3">Tripartite tricarboxylate transporter TctB family protein</fullName>
    </submittedName>
</protein>
<keyword evidence="1" id="KW-0812">Transmembrane</keyword>
<feature type="domain" description="DUF1468" evidence="2">
    <location>
        <begin position="27"/>
        <end position="188"/>
    </location>
</feature>
<feature type="transmembrane region" description="Helical" evidence="1">
    <location>
        <begin position="26"/>
        <end position="48"/>
    </location>
</feature>
<keyword evidence="1" id="KW-1133">Transmembrane helix</keyword>
<dbReference type="KEGG" id="mbet:N8K70_02540"/>
<accession>A0AA97FHZ1</accession>
<gene>
    <name evidence="3" type="ORF">N8K70_02540</name>
</gene>
<name>A0AA97FHZ1_9MICO</name>
<dbReference type="RefSeq" id="WP_317140048.1">
    <property type="nucleotide sequence ID" value="NZ_CP118157.1"/>
</dbReference>
<organism evidence="3 4">
    <name type="scientific">Microbacterium betulae</name>
    <dbReference type="NCBI Taxonomy" id="2981139"/>
    <lineage>
        <taxon>Bacteria</taxon>
        <taxon>Bacillati</taxon>
        <taxon>Actinomycetota</taxon>
        <taxon>Actinomycetes</taxon>
        <taxon>Micrococcales</taxon>
        <taxon>Microbacteriaceae</taxon>
        <taxon>Microbacterium</taxon>
    </lineage>
</organism>
<proteinExistence type="predicted"/>
<feature type="transmembrane region" description="Helical" evidence="1">
    <location>
        <begin position="60"/>
        <end position="80"/>
    </location>
</feature>
<evidence type="ECO:0000313" key="3">
    <source>
        <dbReference type="EMBL" id="WOF23576.1"/>
    </source>
</evidence>
<dbReference type="Pfam" id="PF07331">
    <property type="entry name" value="TctB"/>
    <property type="match status" value="1"/>
</dbReference>
<dbReference type="EMBL" id="CP118157">
    <property type="protein sequence ID" value="WOF23576.1"/>
    <property type="molecule type" value="Genomic_DNA"/>
</dbReference>
<evidence type="ECO:0000259" key="2">
    <source>
        <dbReference type="Pfam" id="PF07331"/>
    </source>
</evidence>
<evidence type="ECO:0000313" key="4">
    <source>
        <dbReference type="Proteomes" id="UP001305498"/>
    </source>
</evidence>
<dbReference type="AlphaFoldDB" id="A0AA97FHZ1"/>
<keyword evidence="4" id="KW-1185">Reference proteome</keyword>
<dbReference type="InterPro" id="IPR009936">
    <property type="entry name" value="DUF1468"/>
</dbReference>
<feature type="transmembrane region" description="Helical" evidence="1">
    <location>
        <begin position="162"/>
        <end position="185"/>
    </location>
</feature>
<evidence type="ECO:0000256" key="1">
    <source>
        <dbReference type="SAM" id="Phobius"/>
    </source>
</evidence>
<sequence length="195" mass="20494">MSTVGVDAAEDARRASASWWTGRSGLVVPAILAAFSTYLVVGIVTMQVPPGVTSPGPRFFPTLIAVAGYVVAVLLALRYLRTPEPAEPARYSALDEVSETARAEAEAAARVSYRTFSDWTAVGWAAGGFLAFSLLLMPAGWIVAGALLFWCVARSMGSRRPVVDLVVALMMSSLVYLAFGVVLGLNLPSGILGGL</sequence>
<dbReference type="Proteomes" id="UP001305498">
    <property type="component" value="Chromosome"/>
</dbReference>
<reference evidence="3 4" key="1">
    <citation type="submission" date="2023-02" db="EMBL/GenBank/DDBJ databases">
        <title>Microbacterium betulae sp. nov., isolated from birch wood.</title>
        <authorList>
            <person name="Pasciak M."/>
            <person name="Pawlik K.J."/>
            <person name="Martynowski D."/>
            <person name="Laczmanski L."/>
            <person name="Ciekot J."/>
            <person name="Szponar B."/>
            <person name="Wojcik-Fatla A."/>
            <person name="Mackiewicz B."/>
            <person name="Farian E."/>
            <person name="Cholewa G."/>
            <person name="Cholewa A."/>
            <person name="Dutkiewicz J."/>
        </authorList>
    </citation>
    <scope>NUCLEOTIDE SEQUENCE [LARGE SCALE GENOMIC DNA]</scope>
    <source>
        <strain evidence="3 4">AB</strain>
    </source>
</reference>